<proteinExistence type="inferred from homology"/>
<keyword evidence="7" id="KW-0136">Cellulose degradation</keyword>
<dbReference type="InterPro" id="IPR033126">
    <property type="entry name" value="Glyco_hydro_9_Asp/Glu_AS"/>
</dbReference>
<comment type="similarity">
    <text evidence="1 6 7">Belongs to the glycosyl hydrolase 9 (cellulase E) family.</text>
</comment>
<keyword evidence="4 6" id="KW-0326">Glycosidase</keyword>
<evidence type="ECO:0000313" key="11">
    <source>
        <dbReference type="Proteomes" id="UP000195667"/>
    </source>
</evidence>
<evidence type="ECO:0000256" key="4">
    <source>
        <dbReference type="ARBA" id="ARBA00023295"/>
    </source>
</evidence>
<evidence type="ECO:0000313" key="10">
    <source>
        <dbReference type="EMBL" id="SJM92439.1"/>
    </source>
</evidence>
<keyword evidence="5 6" id="KW-0624">Polysaccharide degradation</keyword>
<dbReference type="InterPro" id="IPR004197">
    <property type="entry name" value="Cellulase_Ig-like"/>
</dbReference>
<evidence type="ECO:0000259" key="9">
    <source>
        <dbReference type="Pfam" id="PF02927"/>
    </source>
</evidence>
<keyword evidence="2 6" id="KW-0378">Hydrolase</keyword>
<keyword evidence="11" id="KW-1185">Reference proteome</keyword>
<dbReference type="InterPro" id="IPR014756">
    <property type="entry name" value="Ig_E-set"/>
</dbReference>
<dbReference type="PROSITE" id="PS00698">
    <property type="entry name" value="GH9_3"/>
    <property type="match status" value="1"/>
</dbReference>
<keyword evidence="3 6" id="KW-0119">Carbohydrate metabolism</keyword>
<feature type="domain" description="Glycoside hydrolase family 9" evidence="8">
    <location>
        <begin position="113"/>
        <end position="556"/>
    </location>
</feature>
<evidence type="ECO:0000256" key="6">
    <source>
        <dbReference type="PROSITE-ProRule" id="PRU10060"/>
    </source>
</evidence>
<reference evidence="11" key="1">
    <citation type="submission" date="2017-02" db="EMBL/GenBank/DDBJ databases">
        <authorList>
            <person name="Daims H."/>
        </authorList>
    </citation>
    <scope>NUCLEOTIDE SEQUENCE [LARGE SCALE GENOMIC DNA]</scope>
</reference>
<dbReference type="InterPro" id="IPR013783">
    <property type="entry name" value="Ig-like_fold"/>
</dbReference>
<dbReference type="InterPro" id="IPR008928">
    <property type="entry name" value="6-hairpin_glycosidase_sf"/>
</dbReference>
<feature type="active site" evidence="6">
    <location>
        <position position="535"/>
    </location>
</feature>
<dbReference type="AlphaFoldDB" id="A0A1R4H8A2"/>
<dbReference type="PANTHER" id="PTHR22298">
    <property type="entry name" value="ENDO-1,4-BETA-GLUCANASE"/>
    <property type="match status" value="1"/>
</dbReference>
<name>A0A1R4H8A2_9GAMM</name>
<dbReference type="EC" id="3.2.1.4" evidence="7"/>
<dbReference type="GO" id="GO:0030245">
    <property type="term" value="P:cellulose catabolic process"/>
    <property type="evidence" value="ECO:0007669"/>
    <property type="project" value="UniProtKB-KW"/>
</dbReference>
<evidence type="ECO:0000256" key="5">
    <source>
        <dbReference type="ARBA" id="ARBA00023326"/>
    </source>
</evidence>
<dbReference type="GO" id="GO:0008810">
    <property type="term" value="F:cellulase activity"/>
    <property type="evidence" value="ECO:0007669"/>
    <property type="project" value="UniProtKB-EC"/>
</dbReference>
<dbReference type="RefSeq" id="WP_217884082.1">
    <property type="nucleotide sequence ID" value="NZ_FUKI01000103.1"/>
</dbReference>
<dbReference type="InterPro" id="IPR001701">
    <property type="entry name" value="Glyco_hydro_9"/>
</dbReference>
<dbReference type="EMBL" id="FUKI01000103">
    <property type="protein sequence ID" value="SJM92439.1"/>
    <property type="molecule type" value="Genomic_DNA"/>
</dbReference>
<evidence type="ECO:0000259" key="8">
    <source>
        <dbReference type="Pfam" id="PF00759"/>
    </source>
</evidence>
<feature type="chain" id="PRO_5011821757" description="Endoglucanase" evidence="7">
    <location>
        <begin position="22"/>
        <end position="578"/>
    </location>
</feature>
<keyword evidence="7" id="KW-0732">Signal</keyword>
<organism evidence="10 11">
    <name type="scientific">Crenothrix polyspora</name>
    <dbReference type="NCBI Taxonomy" id="360316"/>
    <lineage>
        <taxon>Bacteria</taxon>
        <taxon>Pseudomonadati</taxon>
        <taxon>Pseudomonadota</taxon>
        <taxon>Gammaproteobacteria</taxon>
        <taxon>Methylococcales</taxon>
        <taxon>Crenotrichaceae</taxon>
        <taxon>Crenothrix</taxon>
    </lineage>
</organism>
<evidence type="ECO:0000256" key="7">
    <source>
        <dbReference type="RuleBase" id="RU361166"/>
    </source>
</evidence>
<dbReference type="Pfam" id="PF02927">
    <property type="entry name" value="CelD_N"/>
    <property type="match status" value="1"/>
</dbReference>
<feature type="signal peptide" evidence="7">
    <location>
        <begin position="1"/>
        <end position="21"/>
    </location>
</feature>
<dbReference type="Gene3D" id="1.50.10.10">
    <property type="match status" value="1"/>
</dbReference>
<comment type="catalytic activity">
    <reaction evidence="7">
        <text>Endohydrolysis of (1-&gt;4)-beta-D-glucosidic linkages in cellulose, lichenin and cereal beta-D-glucans.</text>
        <dbReference type="EC" id="3.2.1.4"/>
    </reaction>
</comment>
<dbReference type="SUPFAM" id="SSF48208">
    <property type="entry name" value="Six-hairpin glycosidases"/>
    <property type="match status" value="1"/>
</dbReference>
<sequence length="578" mass="64526">MQKSFFPPLLLTFLLPGVVNASSLVVNQVGYLSVWPKTAFLVNADKQIKNAEILDASNRHSVFKLNVESVKKDPQTQDSLQILNFSGFSASGRYIIKAGEVESLPFSIGQDIYQEPLKLLLRSYYLQRCGIAIDDASTGLKHEACHLHDAVIARTDKAHKAGDAIPSVGGWHDAGDYGKYIASTAVAIGRNLALYEDNPQFFNTFRFDIPETGNAQPDILDEMRIGLDWMLTMQRSDGALYRKIGGDAWPKGLTPDQDKQKRYVYPLTTAETAKAAAAWAMASRVYQATQPEMAAKYLEAAKLSWRFLETIHEQVFDYKDGDNKGSGPYMYNKTDNDITLTYDWDDRLWAAVELFIVTKESRYKKYIEATLPSAPLNPYEWKDPSALAMTDILFHPALQDYKSWRILTEKKFTERANKLLANVAASGYRIANNRFVWSSNKITAEEGVILVYAYRLTKKAAYLDAAVAQLNYILGRNHFNLSFVSGVGTNSVANVSHIYLSAIKSKLPGLFVGGPNELEQSNIGPKNLGPLSYIDDARSYATNEYAIDYNASLIGLMGLLLSTPYPTEHTPIMPTHLK</sequence>
<dbReference type="CDD" id="cd02850">
    <property type="entry name" value="E_set_Cellulase_N"/>
    <property type="match status" value="1"/>
</dbReference>
<accession>A0A1R4H8A2</accession>
<dbReference type="Gene3D" id="2.60.40.10">
    <property type="entry name" value="Immunoglobulins"/>
    <property type="match status" value="1"/>
</dbReference>
<feature type="active site" evidence="6">
    <location>
        <position position="544"/>
    </location>
</feature>
<dbReference type="Pfam" id="PF00759">
    <property type="entry name" value="Glyco_hydro_9"/>
    <property type="match status" value="1"/>
</dbReference>
<evidence type="ECO:0000256" key="2">
    <source>
        <dbReference type="ARBA" id="ARBA00022801"/>
    </source>
</evidence>
<gene>
    <name evidence="10" type="ORF">CRENPOLYSF1_290005</name>
</gene>
<dbReference type="Proteomes" id="UP000195667">
    <property type="component" value="Unassembled WGS sequence"/>
</dbReference>
<protein>
    <recommendedName>
        <fullName evidence="7">Endoglucanase</fullName>
        <ecNumber evidence="7">3.2.1.4</ecNumber>
    </recommendedName>
</protein>
<evidence type="ECO:0000256" key="1">
    <source>
        <dbReference type="ARBA" id="ARBA00007072"/>
    </source>
</evidence>
<dbReference type="SUPFAM" id="SSF81296">
    <property type="entry name" value="E set domains"/>
    <property type="match status" value="1"/>
</dbReference>
<dbReference type="InterPro" id="IPR012341">
    <property type="entry name" value="6hp_glycosidase-like_sf"/>
</dbReference>
<evidence type="ECO:0000256" key="3">
    <source>
        <dbReference type="ARBA" id="ARBA00023277"/>
    </source>
</evidence>
<feature type="domain" description="Cellulase Ig-like" evidence="9">
    <location>
        <begin position="22"/>
        <end position="103"/>
    </location>
</feature>